<keyword evidence="4" id="KW-1185">Reference proteome</keyword>
<dbReference type="InterPro" id="IPR013974">
    <property type="entry name" value="SAF"/>
</dbReference>
<accession>A0ABQ4NCB5</accession>
<dbReference type="PANTHER" id="PTHR30536">
    <property type="entry name" value="ALTRONATE/GALACTARATE DEHYDRATASE"/>
    <property type="match status" value="1"/>
</dbReference>
<evidence type="ECO:0000256" key="1">
    <source>
        <dbReference type="ARBA" id="ARBA00023239"/>
    </source>
</evidence>
<dbReference type="RefSeq" id="WP_062491780.1">
    <property type="nucleotide sequence ID" value="NZ_BOVJ01000157.1"/>
</dbReference>
<reference evidence="3 4" key="1">
    <citation type="submission" date="2021-04" db="EMBL/GenBank/DDBJ databases">
        <title>Draft genome sequence of Paenibacillus cisolokensis, LC2-13A.</title>
        <authorList>
            <person name="Uke A."/>
            <person name="Chhe C."/>
            <person name="Baramee S."/>
            <person name="Kosugi A."/>
        </authorList>
    </citation>
    <scope>NUCLEOTIDE SEQUENCE [LARGE SCALE GENOMIC DNA]</scope>
    <source>
        <strain evidence="3 4">LC2-13A</strain>
    </source>
</reference>
<dbReference type="Gene3D" id="2.30.130.110">
    <property type="match status" value="1"/>
</dbReference>
<sequence>MAEHVQVGADVIVMNAVDHVATALRDLQAGETLSYTIEGRTNTIAVMEAVPFGHKIAIVPIAEGDSVRKYGEVIGRATRAIEPGHHVHVHNIEGIRGRGDKARKEGEAPV</sequence>
<dbReference type="Pfam" id="PF08666">
    <property type="entry name" value="SAF"/>
    <property type="match status" value="1"/>
</dbReference>
<evidence type="ECO:0000313" key="4">
    <source>
        <dbReference type="Proteomes" id="UP000680304"/>
    </source>
</evidence>
<dbReference type="InterPro" id="IPR052172">
    <property type="entry name" value="UxaA_altronate/galactarate_dh"/>
</dbReference>
<keyword evidence="1" id="KW-0456">Lyase</keyword>
<dbReference type="PANTHER" id="PTHR30536:SF5">
    <property type="entry name" value="ALTRONATE DEHYDRATASE"/>
    <property type="match status" value="1"/>
</dbReference>
<evidence type="ECO:0000259" key="2">
    <source>
        <dbReference type="SMART" id="SM00858"/>
    </source>
</evidence>
<dbReference type="SMART" id="SM00858">
    <property type="entry name" value="SAF"/>
    <property type="match status" value="1"/>
</dbReference>
<dbReference type="EMBL" id="BOVJ01000157">
    <property type="protein sequence ID" value="GIQ65861.1"/>
    <property type="molecule type" value="Genomic_DNA"/>
</dbReference>
<dbReference type="InterPro" id="IPR044144">
    <property type="entry name" value="SAF_UxaA/GarD"/>
</dbReference>
<comment type="caution">
    <text evidence="3">The sequence shown here is derived from an EMBL/GenBank/DDBJ whole genome shotgun (WGS) entry which is preliminary data.</text>
</comment>
<name>A0ABQ4NCB5_9BACL</name>
<proteinExistence type="predicted"/>
<feature type="domain" description="SAF" evidence="2">
    <location>
        <begin position="18"/>
        <end position="93"/>
    </location>
</feature>
<organism evidence="3 4">
    <name type="scientific">Paenibacillus cisolokensis</name>
    <dbReference type="NCBI Taxonomy" id="1658519"/>
    <lineage>
        <taxon>Bacteria</taxon>
        <taxon>Bacillati</taxon>
        <taxon>Bacillota</taxon>
        <taxon>Bacilli</taxon>
        <taxon>Bacillales</taxon>
        <taxon>Paenibacillaceae</taxon>
        <taxon>Paenibacillus</taxon>
    </lineage>
</organism>
<gene>
    <name evidence="3" type="ORF">PACILC2_44290</name>
</gene>
<protein>
    <submittedName>
        <fullName evidence="3">D-galactarate dehydratase</fullName>
    </submittedName>
</protein>
<dbReference type="CDD" id="cd11613">
    <property type="entry name" value="SAF_AH_GD"/>
    <property type="match status" value="1"/>
</dbReference>
<evidence type="ECO:0000313" key="3">
    <source>
        <dbReference type="EMBL" id="GIQ65861.1"/>
    </source>
</evidence>
<dbReference type="Proteomes" id="UP000680304">
    <property type="component" value="Unassembled WGS sequence"/>
</dbReference>